<evidence type="ECO:0000256" key="6">
    <source>
        <dbReference type="ARBA" id="ARBA00022989"/>
    </source>
</evidence>
<keyword evidence="6 9" id="KW-1133">Transmembrane helix</keyword>
<feature type="transmembrane region" description="Helical" evidence="9">
    <location>
        <begin position="228"/>
        <end position="248"/>
    </location>
</feature>
<comment type="subcellular location">
    <subcellularLocation>
        <location evidence="1">Membrane</location>
        <topology evidence="1">Multi-pass membrane protein</topology>
    </subcellularLocation>
</comment>
<dbReference type="GO" id="GO:1905039">
    <property type="term" value="P:carboxylic acid transmembrane transport"/>
    <property type="evidence" value="ECO:0007669"/>
    <property type="project" value="UniProtKB-ARBA"/>
</dbReference>
<dbReference type="InterPro" id="IPR001898">
    <property type="entry name" value="SLC13A/DASS"/>
</dbReference>
<feature type="transmembrane region" description="Helical" evidence="9">
    <location>
        <begin position="60"/>
        <end position="77"/>
    </location>
</feature>
<evidence type="ECO:0000313" key="10">
    <source>
        <dbReference type="EMBL" id="PAE88546.1"/>
    </source>
</evidence>
<comment type="similarity">
    <text evidence="2">Belongs to the SLC13A/DASS transporter (TC 2.A.47) family. NADC subfamily.</text>
</comment>
<dbReference type="PANTHER" id="PTHR10283:SF82">
    <property type="entry name" value="SOLUTE CARRIER FAMILY 13 MEMBER 2"/>
    <property type="match status" value="1"/>
</dbReference>
<dbReference type="PANTHER" id="PTHR10283">
    <property type="entry name" value="SOLUTE CARRIER FAMILY 13 MEMBER"/>
    <property type="match status" value="1"/>
</dbReference>
<dbReference type="AlphaFoldDB" id="A0A268NYI2"/>
<dbReference type="Pfam" id="PF00939">
    <property type="entry name" value="Na_sulph_symp"/>
    <property type="match status" value="1"/>
</dbReference>
<feature type="transmembrane region" description="Helical" evidence="9">
    <location>
        <begin position="174"/>
        <end position="207"/>
    </location>
</feature>
<sequence>METLHALWRSLWVLNGQTKSFLVSMFQPGSSIKKNDQGKMNTSSLEPELKKQPSYTPVKLTALFAGPAVFFSIITFARPPELSGEALFVLGIILWMAIWWVTEAIPIPVTSLLPLILFPITGTLSMEDTAASYGDPLIFLFVGSFAIALSMEKWNLHKRVALSIISVIGTNPKMIILGFMCATAFLSLWISNTATAMMLIPISIAVAKRISSKMDIDPEKDAFPFGTALMLGVAYSATIGGLGTIIAAPANVILAATLRNLYGIEITFSQWLLFGIPIVVVLIPLLWVYLTRVAFPIKENNVPGGAEMIKQDLKGLGKMSREERLILLVFGCTAFAWVTRDFLLSSIIPGINDSMIALIAAVLLFIIPASNGGFLMDWEKAKELPWGILFLFGGGLAIASGITTSGLSDWIGQQLIGLQDYSFIIILIVVVAIILFMTEFTSNTATATMAYPIVASIAVSIGVNPIGLMVAACLAATFAFMLPVAAPPNAIAFATGYIKIKQMAKAGIWMNLFCFVFTILYIYYVLPNVWQIELFN</sequence>
<name>A0A268NYI2_SHOCL</name>
<feature type="transmembrane region" description="Helical" evidence="9">
    <location>
        <begin position="445"/>
        <end position="463"/>
    </location>
</feature>
<evidence type="ECO:0000256" key="9">
    <source>
        <dbReference type="SAM" id="Phobius"/>
    </source>
</evidence>
<keyword evidence="4 9" id="KW-0812">Transmembrane</keyword>
<evidence type="ECO:0000256" key="2">
    <source>
        <dbReference type="ARBA" id="ARBA00006772"/>
    </source>
</evidence>
<evidence type="ECO:0000256" key="4">
    <source>
        <dbReference type="ARBA" id="ARBA00022692"/>
    </source>
</evidence>
<feature type="transmembrane region" description="Helical" evidence="9">
    <location>
        <begin position="469"/>
        <end position="494"/>
    </location>
</feature>
<dbReference type="GO" id="GO:0008514">
    <property type="term" value="F:organic anion transmembrane transporter activity"/>
    <property type="evidence" value="ECO:0007669"/>
    <property type="project" value="UniProtKB-ARBA"/>
</dbReference>
<feature type="transmembrane region" description="Helical" evidence="9">
    <location>
        <begin position="268"/>
        <end position="290"/>
    </location>
</feature>
<feature type="transmembrane region" description="Helical" evidence="9">
    <location>
        <begin position="325"/>
        <end position="348"/>
    </location>
</feature>
<proteinExistence type="inferred from homology"/>
<feature type="transmembrane region" description="Helical" evidence="9">
    <location>
        <begin position="354"/>
        <end position="376"/>
    </location>
</feature>
<feature type="transmembrane region" description="Helical" evidence="9">
    <location>
        <begin position="388"/>
        <end position="408"/>
    </location>
</feature>
<organism evidence="10 11">
    <name type="scientific">Shouchella clausii</name>
    <name type="common">Alkalihalobacillus clausii</name>
    <dbReference type="NCBI Taxonomy" id="79880"/>
    <lineage>
        <taxon>Bacteria</taxon>
        <taxon>Bacillati</taxon>
        <taxon>Bacillota</taxon>
        <taxon>Bacilli</taxon>
        <taxon>Bacillales</taxon>
        <taxon>Bacillaceae</taxon>
        <taxon>Shouchella</taxon>
    </lineage>
</organism>
<keyword evidence="5" id="KW-0813">Transport</keyword>
<keyword evidence="7 9" id="KW-0472">Membrane</keyword>
<evidence type="ECO:0000256" key="5">
    <source>
        <dbReference type="ARBA" id="ARBA00022847"/>
    </source>
</evidence>
<comment type="caution">
    <text evidence="10">The sequence shown here is derived from an EMBL/GenBank/DDBJ whole genome shotgun (WGS) entry which is preliminary data.</text>
</comment>
<dbReference type="CDD" id="cd01115">
    <property type="entry name" value="SLC13_permease"/>
    <property type="match status" value="1"/>
</dbReference>
<keyword evidence="5" id="KW-0769">Symport</keyword>
<dbReference type="EMBL" id="NPCC01000015">
    <property type="protein sequence ID" value="PAE88546.1"/>
    <property type="molecule type" value="Genomic_DNA"/>
</dbReference>
<dbReference type="GO" id="GO:0015293">
    <property type="term" value="F:symporter activity"/>
    <property type="evidence" value="ECO:0007669"/>
    <property type="project" value="UniProtKB-KW"/>
</dbReference>
<evidence type="ECO:0000313" key="11">
    <source>
        <dbReference type="Proteomes" id="UP000216207"/>
    </source>
</evidence>
<evidence type="ECO:0000256" key="7">
    <source>
        <dbReference type="ARBA" id="ARBA00023136"/>
    </source>
</evidence>
<protein>
    <recommendedName>
        <fullName evidence="3">Sodium-dependent dicarboxylate transporter SdcS</fullName>
    </recommendedName>
    <alternativeName>
        <fullName evidence="8">Na(+)/dicarboxylate symporter</fullName>
    </alternativeName>
</protein>
<dbReference type="RefSeq" id="WP_095326757.1">
    <property type="nucleotide sequence ID" value="NZ_JAIEWK010000001.1"/>
</dbReference>
<dbReference type="GO" id="GO:0005886">
    <property type="term" value="C:plasma membrane"/>
    <property type="evidence" value="ECO:0007669"/>
    <property type="project" value="TreeGrafter"/>
</dbReference>
<feature type="transmembrane region" description="Helical" evidence="9">
    <location>
        <begin position="84"/>
        <end position="101"/>
    </location>
</feature>
<evidence type="ECO:0000256" key="1">
    <source>
        <dbReference type="ARBA" id="ARBA00004141"/>
    </source>
</evidence>
<gene>
    <name evidence="10" type="ORF">CHH72_12965</name>
</gene>
<evidence type="ECO:0000256" key="3">
    <source>
        <dbReference type="ARBA" id="ARBA00020150"/>
    </source>
</evidence>
<dbReference type="Proteomes" id="UP000216207">
    <property type="component" value="Unassembled WGS sequence"/>
</dbReference>
<reference evidence="10 11" key="1">
    <citation type="submission" date="2017-07" db="EMBL/GenBank/DDBJ databases">
        <title>Isolation and whole genome analysis of endospore-forming bacteria from heroin.</title>
        <authorList>
            <person name="Kalinowski J."/>
            <person name="Ahrens B."/>
            <person name="Al-Dilaimi A."/>
            <person name="Winkler A."/>
            <person name="Wibberg D."/>
            <person name="Schleenbecker U."/>
            <person name="Ruckert C."/>
            <person name="Wolfel R."/>
            <person name="Grass G."/>
        </authorList>
    </citation>
    <scope>NUCLEOTIDE SEQUENCE [LARGE SCALE GENOMIC DNA]</scope>
    <source>
        <strain evidence="10 11">7539</strain>
    </source>
</reference>
<feature type="transmembrane region" description="Helical" evidence="9">
    <location>
        <begin position="506"/>
        <end position="526"/>
    </location>
</feature>
<accession>A0A268NYI2</accession>
<dbReference type="NCBIfam" id="TIGR00785">
    <property type="entry name" value="dass"/>
    <property type="match status" value="1"/>
</dbReference>
<feature type="transmembrane region" description="Helical" evidence="9">
    <location>
        <begin position="137"/>
        <end position="154"/>
    </location>
</feature>
<feature type="transmembrane region" description="Helical" evidence="9">
    <location>
        <begin position="420"/>
        <end position="438"/>
    </location>
</feature>
<evidence type="ECO:0000256" key="8">
    <source>
        <dbReference type="ARBA" id="ARBA00031174"/>
    </source>
</evidence>